<keyword evidence="1" id="KW-0812">Transmembrane</keyword>
<dbReference type="AlphaFoldDB" id="A0A1I2H410"/>
<feature type="transmembrane region" description="Helical" evidence="1">
    <location>
        <begin position="6"/>
        <end position="26"/>
    </location>
</feature>
<proteinExistence type="predicted"/>
<dbReference type="OrthoDB" id="1466422at2"/>
<keyword evidence="1" id="KW-0472">Membrane</keyword>
<name>A0A1I2H410_9BACT</name>
<organism evidence="2 3">
    <name type="scientific">Thermoflexibacter ruber</name>
    <dbReference type="NCBI Taxonomy" id="1003"/>
    <lineage>
        <taxon>Bacteria</taxon>
        <taxon>Pseudomonadati</taxon>
        <taxon>Bacteroidota</taxon>
        <taxon>Cytophagia</taxon>
        <taxon>Cytophagales</taxon>
        <taxon>Thermoflexibacteraceae</taxon>
        <taxon>Thermoflexibacter</taxon>
    </lineage>
</organism>
<keyword evidence="3" id="KW-1185">Reference proteome</keyword>
<dbReference type="EMBL" id="FONY01000021">
    <property type="protein sequence ID" value="SFF24069.1"/>
    <property type="molecule type" value="Genomic_DNA"/>
</dbReference>
<evidence type="ECO:0000256" key="1">
    <source>
        <dbReference type="SAM" id="Phobius"/>
    </source>
</evidence>
<evidence type="ECO:0000313" key="2">
    <source>
        <dbReference type="EMBL" id="SFF24069.1"/>
    </source>
</evidence>
<evidence type="ECO:0000313" key="3">
    <source>
        <dbReference type="Proteomes" id="UP000199513"/>
    </source>
</evidence>
<gene>
    <name evidence="2" type="ORF">SAMN04488541_102171</name>
</gene>
<keyword evidence="1" id="KW-1133">Transmembrane helix</keyword>
<dbReference type="Proteomes" id="UP000199513">
    <property type="component" value="Unassembled WGS sequence"/>
</dbReference>
<dbReference type="RefSeq" id="WP_091545895.1">
    <property type="nucleotide sequence ID" value="NZ_FONY01000021.1"/>
</dbReference>
<accession>A0A1I2H410</accession>
<sequence>MRKTTIITWALVPVIVILGYLLYAGIKKNIDTAENIKKTEAKVIERLKEIREVQKWFLLSNGRYCGSWDSLTNFIKNGTIYIVEKKETIIQRPANQSHLGDSVRVTYDTLGRENVQKYLFPADKYPSFNPDNISRVPTCDIEDFEKPASCKDCQFLLYAGKLKKGNVLVDVLEVIDPCPVDIARKESNANRKRKFLRFGSREEVTTTGNWED</sequence>
<reference evidence="2 3" key="1">
    <citation type="submission" date="2016-10" db="EMBL/GenBank/DDBJ databases">
        <authorList>
            <person name="de Groot N.N."/>
        </authorList>
    </citation>
    <scope>NUCLEOTIDE SEQUENCE [LARGE SCALE GENOMIC DNA]</scope>
    <source>
        <strain>GEY</strain>
        <strain evidence="3">DSM 9560</strain>
    </source>
</reference>
<protein>
    <submittedName>
        <fullName evidence="2">Uncharacterized protein</fullName>
    </submittedName>
</protein>
<dbReference type="STRING" id="1003.SAMN04488541_102171"/>